<feature type="region of interest" description="Disordered" evidence="1">
    <location>
        <begin position="155"/>
        <end position="190"/>
    </location>
</feature>
<protein>
    <submittedName>
        <fullName evidence="2">Uncharacterized protein</fullName>
    </submittedName>
</protein>
<evidence type="ECO:0000256" key="1">
    <source>
        <dbReference type="SAM" id="MobiDB-lite"/>
    </source>
</evidence>
<feature type="compositionally biased region" description="Low complexity" evidence="1">
    <location>
        <begin position="170"/>
        <end position="179"/>
    </location>
</feature>
<accession>A0ABD2LUJ6</accession>
<sequence length="351" mass="39449">MDYGDLAEDDEGIEEYAITAITLYDRTACMLCSRVRFFYLIDYESEEDMITKWGNCRFLKDENVLTHAGFSLARLFEFVNPFAYEDGVLNAEKARQVVFAKCGPGNEDFRLFGILDGERVALDRLFATPVSTPDPTPVPTPVVEIEVETTAVVSMDEEDTDEQQQHHHQSLAMSSASARSDSHHSSRWSSVRKSNAPLMCYKTSCRKKCAICRHCPTRCSAIRSISKMSAILLWDFPNLFKFQTAPILALRDVMAVADPQPCSSNSLPPNSRDCIRNAYKKITPELLERARAELNRPGTGSSISSCGSSSSRSTPLSRAHRSDREKRKLEVIRHVKQKCDPSCKTCDQLLK</sequence>
<reference evidence="2 3" key="1">
    <citation type="submission" date="2024-10" db="EMBL/GenBank/DDBJ databases">
        <authorList>
            <person name="Kim D."/>
        </authorList>
    </citation>
    <scope>NUCLEOTIDE SEQUENCE [LARGE SCALE GENOMIC DNA]</scope>
    <source>
        <strain evidence="2">BH-2024</strain>
    </source>
</reference>
<proteinExistence type="predicted"/>
<name>A0ABD2LUJ6_9BILA</name>
<comment type="caution">
    <text evidence="2">The sequence shown here is derived from an EMBL/GenBank/DDBJ whole genome shotgun (WGS) entry which is preliminary data.</text>
</comment>
<keyword evidence="3" id="KW-1185">Reference proteome</keyword>
<organism evidence="2 3">
    <name type="scientific">Heterodera trifolii</name>
    <dbReference type="NCBI Taxonomy" id="157864"/>
    <lineage>
        <taxon>Eukaryota</taxon>
        <taxon>Metazoa</taxon>
        <taxon>Ecdysozoa</taxon>
        <taxon>Nematoda</taxon>
        <taxon>Chromadorea</taxon>
        <taxon>Rhabditida</taxon>
        <taxon>Tylenchina</taxon>
        <taxon>Tylenchomorpha</taxon>
        <taxon>Tylenchoidea</taxon>
        <taxon>Heteroderidae</taxon>
        <taxon>Heteroderinae</taxon>
        <taxon>Heterodera</taxon>
    </lineage>
</organism>
<dbReference type="Proteomes" id="UP001620626">
    <property type="component" value="Unassembled WGS sequence"/>
</dbReference>
<dbReference type="AlphaFoldDB" id="A0ABD2LUJ6"/>
<evidence type="ECO:0000313" key="3">
    <source>
        <dbReference type="Proteomes" id="UP001620626"/>
    </source>
</evidence>
<feature type="compositionally biased region" description="Low complexity" evidence="1">
    <location>
        <begin position="301"/>
        <end position="317"/>
    </location>
</feature>
<dbReference type="EMBL" id="JBICBT010000262">
    <property type="protein sequence ID" value="KAL3118811.1"/>
    <property type="molecule type" value="Genomic_DNA"/>
</dbReference>
<gene>
    <name evidence="2" type="ORF">niasHT_002648</name>
</gene>
<feature type="region of interest" description="Disordered" evidence="1">
    <location>
        <begin position="294"/>
        <end position="327"/>
    </location>
</feature>
<evidence type="ECO:0000313" key="2">
    <source>
        <dbReference type="EMBL" id="KAL3118811.1"/>
    </source>
</evidence>